<dbReference type="InterPro" id="IPR036259">
    <property type="entry name" value="MFS_trans_sf"/>
</dbReference>
<feature type="transmembrane region" description="Helical" evidence="8">
    <location>
        <begin position="405"/>
        <end position="427"/>
    </location>
</feature>
<dbReference type="InterPro" id="IPR011701">
    <property type="entry name" value="MFS"/>
</dbReference>
<dbReference type="OrthoDB" id="3639251at2759"/>
<evidence type="ECO:0000256" key="2">
    <source>
        <dbReference type="ARBA" id="ARBA00022448"/>
    </source>
</evidence>
<dbReference type="Pfam" id="PF07690">
    <property type="entry name" value="MFS_1"/>
    <property type="match status" value="1"/>
</dbReference>
<feature type="transmembrane region" description="Helical" evidence="8">
    <location>
        <begin position="439"/>
        <end position="457"/>
    </location>
</feature>
<feature type="transmembrane region" description="Helical" evidence="8">
    <location>
        <begin position="371"/>
        <end position="393"/>
    </location>
</feature>
<evidence type="ECO:0000313" key="11">
    <source>
        <dbReference type="Proteomes" id="UP000053259"/>
    </source>
</evidence>
<dbReference type="GO" id="GO:0022857">
    <property type="term" value="F:transmembrane transporter activity"/>
    <property type="evidence" value="ECO:0007669"/>
    <property type="project" value="InterPro"/>
</dbReference>
<sequence>MSEIKETAEVHRLVVQECPKRRWVSYFWDTLDKPKEERRFLFKLDSALLTFACLGFFIKYMDQINVNVAFVSGMKEDLKLYKNQLNYFQTAFTVGNIIAQIPSNIILTRIPAHIWIPLNEVIWSVLTFCLSQAKTSTHIIVIRFFVGLVEGTFYPGLQYIIGSWYRKDELAKRTCIFHISSVLGAMFSGYLMAGVFHLGENSRYRGWQWLFIIDGVISLPIALAGFFFYPDVPEAGKPWYLSESDIKLAQRRMELEGRKPRSKYTVAKVKKIVTSWRIYVLTLTYTFWVNSVVGAAAPAFTLFLKASGYSVDLINVYGTLPFAVQAGAELIMAWSSDTILKGRRWPAIIFGAIITIFASVSLTVWDISPGWKWTCFLLGGVGGATGGLFFAWANEITSKDNEERAIVIASMTQFGNTVSAWLPLIVFQQVDAPRYRKGWITLTAINTALVISTLVTWQMQKREESQTAIFEDSDDGTVKKNVEAVRVRAGEK</sequence>
<organism evidence="10 11">
    <name type="scientific">Verruconis gallopava</name>
    <dbReference type="NCBI Taxonomy" id="253628"/>
    <lineage>
        <taxon>Eukaryota</taxon>
        <taxon>Fungi</taxon>
        <taxon>Dikarya</taxon>
        <taxon>Ascomycota</taxon>
        <taxon>Pezizomycotina</taxon>
        <taxon>Dothideomycetes</taxon>
        <taxon>Pleosporomycetidae</taxon>
        <taxon>Venturiales</taxon>
        <taxon>Sympoventuriaceae</taxon>
        <taxon>Verruconis</taxon>
    </lineage>
</organism>
<reference evidence="10 11" key="1">
    <citation type="submission" date="2015-01" db="EMBL/GenBank/DDBJ databases">
        <title>The Genome Sequence of Ochroconis gallopava CBS43764.</title>
        <authorList>
            <consortium name="The Broad Institute Genomics Platform"/>
            <person name="Cuomo C."/>
            <person name="de Hoog S."/>
            <person name="Gorbushina A."/>
            <person name="Stielow B."/>
            <person name="Teixiera M."/>
            <person name="Abouelleil A."/>
            <person name="Chapman S.B."/>
            <person name="Priest M."/>
            <person name="Young S.K."/>
            <person name="Wortman J."/>
            <person name="Nusbaum C."/>
            <person name="Birren B."/>
        </authorList>
    </citation>
    <scope>NUCLEOTIDE SEQUENCE [LARGE SCALE GENOMIC DNA]</scope>
    <source>
        <strain evidence="10 11">CBS 43764</strain>
    </source>
</reference>
<comment type="similarity">
    <text evidence="7">Belongs to the major facilitator superfamily. Allantoate permease family.</text>
</comment>
<feature type="transmembrane region" description="Helical" evidence="8">
    <location>
        <begin position="139"/>
        <end position="162"/>
    </location>
</feature>
<feature type="transmembrane region" description="Helical" evidence="8">
    <location>
        <begin position="174"/>
        <end position="197"/>
    </location>
</feature>
<evidence type="ECO:0000256" key="4">
    <source>
        <dbReference type="ARBA" id="ARBA00022692"/>
    </source>
</evidence>
<feature type="transmembrane region" description="Helical" evidence="8">
    <location>
        <begin position="316"/>
        <end position="335"/>
    </location>
</feature>
<feature type="transmembrane region" description="Helical" evidence="8">
    <location>
        <begin position="278"/>
        <end position="304"/>
    </location>
</feature>
<evidence type="ECO:0000256" key="8">
    <source>
        <dbReference type="SAM" id="Phobius"/>
    </source>
</evidence>
<keyword evidence="3" id="KW-1003">Cell membrane</keyword>
<dbReference type="GeneID" id="27311801"/>
<dbReference type="FunCoup" id="A0A0D2AE85">
    <property type="interactions" value="15"/>
</dbReference>
<protein>
    <recommendedName>
        <fullName evidence="9">Major facilitator superfamily (MFS) profile domain-containing protein</fullName>
    </recommendedName>
</protein>
<dbReference type="PANTHER" id="PTHR43791">
    <property type="entry name" value="PERMEASE-RELATED"/>
    <property type="match status" value="1"/>
</dbReference>
<feature type="transmembrane region" description="Helical" evidence="8">
    <location>
        <begin position="347"/>
        <end position="365"/>
    </location>
</feature>
<dbReference type="AlphaFoldDB" id="A0A0D2AE85"/>
<feature type="transmembrane region" description="Helical" evidence="8">
    <location>
        <begin position="40"/>
        <end position="58"/>
    </location>
</feature>
<evidence type="ECO:0000256" key="5">
    <source>
        <dbReference type="ARBA" id="ARBA00022989"/>
    </source>
</evidence>
<dbReference type="RefSeq" id="XP_016215172.1">
    <property type="nucleotide sequence ID" value="XM_016357083.1"/>
</dbReference>
<keyword evidence="11" id="KW-1185">Reference proteome</keyword>
<evidence type="ECO:0000313" key="10">
    <source>
        <dbReference type="EMBL" id="KIW05303.1"/>
    </source>
</evidence>
<dbReference type="SUPFAM" id="SSF103473">
    <property type="entry name" value="MFS general substrate transporter"/>
    <property type="match status" value="1"/>
</dbReference>
<dbReference type="PANTHER" id="PTHR43791:SF39">
    <property type="entry name" value="TRANSPORTER LIZ1_SEO1, PUTATIVE (AFU_ORTHOLOGUE AFUA_3G00980)-RELATED"/>
    <property type="match status" value="1"/>
</dbReference>
<dbReference type="EMBL" id="KN847538">
    <property type="protein sequence ID" value="KIW05303.1"/>
    <property type="molecule type" value="Genomic_DNA"/>
</dbReference>
<dbReference type="InterPro" id="IPR020846">
    <property type="entry name" value="MFS_dom"/>
</dbReference>
<gene>
    <name evidence="10" type="ORF">PV09_03828</name>
</gene>
<name>A0A0D2AE85_9PEZI</name>
<keyword evidence="6 8" id="KW-0472">Membrane</keyword>
<proteinExistence type="inferred from homology"/>
<keyword evidence="4 8" id="KW-0812">Transmembrane</keyword>
<evidence type="ECO:0000256" key="1">
    <source>
        <dbReference type="ARBA" id="ARBA00004651"/>
    </source>
</evidence>
<dbReference type="FunFam" id="1.20.1250.20:FF:000386">
    <property type="entry name" value="MFS general substrate transporter"/>
    <property type="match status" value="1"/>
</dbReference>
<dbReference type="FunFam" id="1.20.1250.20:FF:000065">
    <property type="entry name" value="Putative MFS pantothenate transporter"/>
    <property type="match status" value="1"/>
</dbReference>
<evidence type="ECO:0000256" key="6">
    <source>
        <dbReference type="ARBA" id="ARBA00023136"/>
    </source>
</evidence>
<evidence type="ECO:0000256" key="7">
    <source>
        <dbReference type="ARBA" id="ARBA00037968"/>
    </source>
</evidence>
<accession>A0A0D2AE85</accession>
<evidence type="ECO:0000259" key="9">
    <source>
        <dbReference type="PROSITE" id="PS50850"/>
    </source>
</evidence>
<comment type="subcellular location">
    <subcellularLocation>
        <location evidence="1">Cell membrane</location>
        <topology evidence="1">Multi-pass membrane protein</topology>
    </subcellularLocation>
</comment>
<feature type="transmembrane region" description="Helical" evidence="8">
    <location>
        <begin position="209"/>
        <end position="229"/>
    </location>
</feature>
<keyword evidence="2" id="KW-0813">Transport</keyword>
<dbReference type="Proteomes" id="UP000053259">
    <property type="component" value="Unassembled WGS sequence"/>
</dbReference>
<dbReference type="InParanoid" id="A0A0D2AE85"/>
<dbReference type="GO" id="GO:0005886">
    <property type="term" value="C:plasma membrane"/>
    <property type="evidence" value="ECO:0007669"/>
    <property type="project" value="UniProtKB-SubCell"/>
</dbReference>
<dbReference type="VEuPathDB" id="FungiDB:PV09_03828"/>
<dbReference type="Gene3D" id="1.20.1250.20">
    <property type="entry name" value="MFS general substrate transporter like domains"/>
    <property type="match status" value="2"/>
</dbReference>
<dbReference type="PROSITE" id="PS50850">
    <property type="entry name" value="MFS"/>
    <property type="match status" value="1"/>
</dbReference>
<keyword evidence="5 8" id="KW-1133">Transmembrane helix</keyword>
<dbReference type="HOGENOM" id="CLU_001265_4_2_1"/>
<feature type="domain" description="Major facilitator superfamily (MFS) profile" evidence="9">
    <location>
        <begin position="48"/>
        <end position="464"/>
    </location>
</feature>
<evidence type="ECO:0000256" key="3">
    <source>
        <dbReference type="ARBA" id="ARBA00022475"/>
    </source>
</evidence>